<proteinExistence type="predicted"/>
<protein>
    <submittedName>
        <fullName evidence="1">Uncharacterized protein</fullName>
    </submittedName>
</protein>
<evidence type="ECO:0000313" key="2">
    <source>
        <dbReference type="Proteomes" id="UP001523550"/>
    </source>
</evidence>
<reference evidence="1 2" key="1">
    <citation type="submission" date="2022-03" db="EMBL/GenBank/DDBJ databases">
        <title>Genomic Encyclopedia of Type Strains, Phase III (KMG-III): the genomes of soil and plant-associated and newly described type strains.</title>
        <authorList>
            <person name="Whitman W."/>
        </authorList>
    </citation>
    <scope>NUCLEOTIDE SEQUENCE [LARGE SCALE GENOMIC DNA]</scope>
    <source>
        <strain evidence="1 2">BSker1</strain>
    </source>
</reference>
<evidence type="ECO:0000313" key="1">
    <source>
        <dbReference type="EMBL" id="MCP1727623.1"/>
    </source>
</evidence>
<sequence length="287" mass="32890">MKTSHTNQIEVLVHSLRTLCGLSSRQLGRADERIRCRKIKEGVSWLHDLTTSGTILAILLRLARAKGPDEAIWQVRCLFNGPRCKDSEPVKQAIENSNRFWGWSPPDQPLCYILDIELFHACRELPATQDFVDLLENTASPRHAAMLASWILTAPAQSLNQTPAVRLFGKIVRRFGDDRMCPAQLAAAQRDWSQATLFEADHFRMIQRIYQTIEKLEDPELMHGFSKISRQIPQPETRYETILKLPGITDLTRRRELMRFAAQLKSNNRSLRQKAIRNALKPQLGVD</sequence>
<keyword evidence="2" id="KW-1185">Reference proteome</keyword>
<dbReference type="RefSeq" id="WP_253448116.1">
    <property type="nucleotide sequence ID" value="NZ_JALJYF010000002.1"/>
</dbReference>
<dbReference type="EMBL" id="JALJYF010000002">
    <property type="protein sequence ID" value="MCP1727623.1"/>
    <property type="molecule type" value="Genomic_DNA"/>
</dbReference>
<comment type="caution">
    <text evidence="1">The sequence shown here is derived from an EMBL/GenBank/DDBJ whole genome shotgun (WGS) entry which is preliminary data.</text>
</comment>
<gene>
    <name evidence="1" type="ORF">J2T60_001623</name>
</gene>
<accession>A0ABT1GBA4</accession>
<name>A0ABT1GBA4_9GAMM</name>
<dbReference type="Proteomes" id="UP001523550">
    <property type="component" value="Unassembled WGS sequence"/>
</dbReference>
<organism evidence="1 2">
    <name type="scientific">Natronospira proteinivora</name>
    <dbReference type="NCBI Taxonomy" id="1807133"/>
    <lineage>
        <taxon>Bacteria</taxon>
        <taxon>Pseudomonadati</taxon>
        <taxon>Pseudomonadota</taxon>
        <taxon>Gammaproteobacteria</taxon>
        <taxon>Natronospirales</taxon>
        <taxon>Natronospiraceae</taxon>
        <taxon>Natronospira</taxon>
    </lineage>
</organism>